<protein>
    <submittedName>
        <fullName evidence="9">MFS transporter</fullName>
    </submittedName>
</protein>
<evidence type="ECO:0000256" key="1">
    <source>
        <dbReference type="ARBA" id="ARBA00004651"/>
    </source>
</evidence>
<dbReference type="GO" id="GO:0005886">
    <property type="term" value="C:plasma membrane"/>
    <property type="evidence" value="ECO:0007669"/>
    <property type="project" value="UniProtKB-SubCell"/>
</dbReference>
<evidence type="ECO:0000256" key="3">
    <source>
        <dbReference type="ARBA" id="ARBA00022475"/>
    </source>
</evidence>
<evidence type="ECO:0000256" key="2">
    <source>
        <dbReference type="ARBA" id="ARBA00022448"/>
    </source>
</evidence>
<dbReference type="SUPFAM" id="SSF103473">
    <property type="entry name" value="MFS general substrate transporter"/>
    <property type="match status" value="1"/>
</dbReference>
<feature type="transmembrane region" description="Helical" evidence="7">
    <location>
        <begin position="330"/>
        <end position="348"/>
    </location>
</feature>
<reference evidence="10" key="1">
    <citation type="submission" date="2023-09" db="EMBL/GenBank/DDBJ databases">
        <title>Paenibacillus sp. chi10 Genome sequencing and assembly.</title>
        <authorList>
            <person name="Kim I."/>
        </authorList>
    </citation>
    <scope>NUCLEOTIDE SEQUENCE [LARGE SCALE GENOMIC DNA]</scope>
    <source>
        <strain evidence="10">chi10</strain>
    </source>
</reference>
<feature type="transmembrane region" description="Helical" evidence="7">
    <location>
        <begin position="60"/>
        <end position="80"/>
    </location>
</feature>
<evidence type="ECO:0000256" key="7">
    <source>
        <dbReference type="SAM" id="Phobius"/>
    </source>
</evidence>
<feature type="transmembrane region" description="Helical" evidence="7">
    <location>
        <begin position="181"/>
        <end position="202"/>
    </location>
</feature>
<dbReference type="PROSITE" id="PS50850">
    <property type="entry name" value="MFS"/>
    <property type="match status" value="1"/>
</dbReference>
<dbReference type="InterPro" id="IPR036259">
    <property type="entry name" value="MFS_trans_sf"/>
</dbReference>
<gene>
    <name evidence="9" type="ORF">RQP50_19615</name>
</gene>
<dbReference type="PANTHER" id="PTHR43266:SF8">
    <property type="entry name" value="MACROLIDE-EFFLUX PROTEIN"/>
    <property type="match status" value="1"/>
</dbReference>
<dbReference type="InterPro" id="IPR011701">
    <property type="entry name" value="MFS"/>
</dbReference>
<name>A0AAJ2JYX3_9BACL</name>
<dbReference type="Proteomes" id="UP001250538">
    <property type="component" value="Unassembled WGS sequence"/>
</dbReference>
<organism evidence="9 10">
    <name type="scientific">Paenibacillus suaedae</name>
    <dbReference type="NCBI Taxonomy" id="3077233"/>
    <lineage>
        <taxon>Bacteria</taxon>
        <taxon>Bacillati</taxon>
        <taxon>Bacillota</taxon>
        <taxon>Bacilli</taxon>
        <taxon>Bacillales</taxon>
        <taxon>Paenibacillaceae</taxon>
        <taxon>Paenibacillus</taxon>
    </lineage>
</organism>
<feature type="transmembrane region" description="Helical" evidence="7">
    <location>
        <begin position="92"/>
        <end position="112"/>
    </location>
</feature>
<feature type="transmembrane region" description="Helical" evidence="7">
    <location>
        <begin position="118"/>
        <end position="134"/>
    </location>
</feature>
<dbReference type="RefSeq" id="WP_072729103.1">
    <property type="nucleotide sequence ID" value="NZ_JAVYAA010000005.1"/>
</dbReference>
<evidence type="ECO:0000256" key="5">
    <source>
        <dbReference type="ARBA" id="ARBA00022989"/>
    </source>
</evidence>
<accession>A0AAJ2JYX3</accession>
<feature type="transmembrane region" description="Helical" evidence="7">
    <location>
        <begin position="237"/>
        <end position="259"/>
    </location>
</feature>
<feature type="transmembrane region" description="Helical" evidence="7">
    <location>
        <begin position="155"/>
        <end position="175"/>
    </location>
</feature>
<keyword evidence="10" id="KW-1185">Reference proteome</keyword>
<feature type="domain" description="Major facilitator superfamily (MFS) profile" evidence="8">
    <location>
        <begin position="25"/>
        <end position="413"/>
    </location>
</feature>
<feature type="transmembrane region" description="Helical" evidence="7">
    <location>
        <begin position="271"/>
        <end position="290"/>
    </location>
</feature>
<dbReference type="Gene3D" id="1.20.1250.20">
    <property type="entry name" value="MFS general substrate transporter like domains"/>
    <property type="match status" value="1"/>
</dbReference>
<keyword evidence="5 7" id="KW-1133">Transmembrane helix</keyword>
<comment type="subcellular location">
    <subcellularLocation>
        <location evidence="1">Cell membrane</location>
        <topology evidence="1">Multi-pass membrane protein</topology>
    </subcellularLocation>
</comment>
<dbReference type="PANTHER" id="PTHR43266">
    <property type="entry name" value="MACROLIDE-EFFLUX PROTEIN"/>
    <property type="match status" value="1"/>
</dbReference>
<dbReference type="GO" id="GO:0022857">
    <property type="term" value="F:transmembrane transporter activity"/>
    <property type="evidence" value="ECO:0007669"/>
    <property type="project" value="InterPro"/>
</dbReference>
<dbReference type="CDD" id="cd06173">
    <property type="entry name" value="MFS_MefA_like"/>
    <property type="match status" value="1"/>
</dbReference>
<keyword evidence="6 7" id="KW-0472">Membrane</keyword>
<sequence>MTHAQSGNVQSGENKSVFSLFRNRFVQAIMVAGLFMQIGVWVRNFAVLLFVMEMTNGDPFAVSMVSVAEFAPIFIFSFIGGTFADRWRPKRTMIWCDFLSALSVFAVMWTIVLGDWHAVFFTTFISAILSQFSQPSSMKLFKQHVPEEMLQAGMSIFQTMVALFMVLGPAIGTTIFQHYGIQVSLVITGIAFILSAVALLFLPADHAEDKEKHKQTNVMQELAAGFRYVMKSRLLKPLGGCFAFAGLAIGLIQPMGAFLVTERLGLPKENLSYLVMVNGGAMLIGGALAMGISKKLLPQHMLAVGMLMSSGGMLMAGLSTQLWLTLVAQFISGLFLPCIQIGINTMILQNTEGDFIGRVNGILSPMFTGAMVLTMSLSGGIKQLTSIVFIYEVATVLFILGILVMLPILLTRKPSPNDSLQRTTGTEG</sequence>
<feature type="transmembrane region" description="Helical" evidence="7">
    <location>
        <begin position="302"/>
        <end position="324"/>
    </location>
</feature>
<evidence type="ECO:0000313" key="10">
    <source>
        <dbReference type="Proteomes" id="UP001250538"/>
    </source>
</evidence>
<dbReference type="InterPro" id="IPR020846">
    <property type="entry name" value="MFS_dom"/>
</dbReference>
<evidence type="ECO:0000259" key="8">
    <source>
        <dbReference type="PROSITE" id="PS50850"/>
    </source>
</evidence>
<evidence type="ECO:0000256" key="4">
    <source>
        <dbReference type="ARBA" id="ARBA00022692"/>
    </source>
</evidence>
<evidence type="ECO:0000256" key="6">
    <source>
        <dbReference type="ARBA" id="ARBA00023136"/>
    </source>
</evidence>
<comment type="caution">
    <text evidence="9">The sequence shown here is derived from an EMBL/GenBank/DDBJ whole genome shotgun (WGS) entry which is preliminary data.</text>
</comment>
<feature type="transmembrane region" description="Helical" evidence="7">
    <location>
        <begin position="387"/>
        <end position="410"/>
    </location>
</feature>
<feature type="transmembrane region" description="Helical" evidence="7">
    <location>
        <begin position="25"/>
        <end position="48"/>
    </location>
</feature>
<dbReference type="Pfam" id="PF07690">
    <property type="entry name" value="MFS_1"/>
    <property type="match status" value="1"/>
</dbReference>
<keyword evidence="3" id="KW-1003">Cell membrane</keyword>
<evidence type="ECO:0000313" key="9">
    <source>
        <dbReference type="EMBL" id="MDT8978441.1"/>
    </source>
</evidence>
<keyword evidence="2" id="KW-0813">Transport</keyword>
<feature type="transmembrane region" description="Helical" evidence="7">
    <location>
        <begin position="360"/>
        <end position="381"/>
    </location>
</feature>
<dbReference type="AlphaFoldDB" id="A0AAJ2JYX3"/>
<keyword evidence="4 7" id="KW-0812">Transmembrane</keyword>
<dbReference type="EMBL" id="JAVYAA010000005">
    <property type="protein sequence ID" value="MDT8978441.1"/>
    <property type="molecule type" value="Genomic_DNA"/>
</dbReference>
<proteinExistence type="predicted"/>